<dbReference type="GO" id="GO:0006164">
    <property type="term" value="P:purine nucleotide biosynthetic process"/>
    <property type="evidence" value="ECO:0007669"/>
    <property type="project" value="UniProtKB-KW"/>
</dbReference>
<keyword evidence="9 11" id="KW-0486">Methionine biosynthesis</keyword>
<feature type="domain" description="Tetrahydrofolate dehydrogenase/cyclohydrolase catalytic" evidence="12">
    <location>
        <begin position="5"/>
        <end position="119"/>
    </location>
</feature>
<dbReference type="Pfam" id="PF00763">
    <property type="entry name" value="THF_DHG_CYH"/>
    <property type="match status" value="1"/>
</dbReference>
<evidence type="ECO:0000256" key="2">
    <source>
        <dbReference type="ARBA" id="ARBA00011738"/>
    </source>
</evidence>
<dbReference type="EC" id="1.5.1.5" evidence="11"/>
<dbReference type="FunFam" id="3.40.50.720:FF:000006">
    <property type="entry name" value="Bifunctional protein FolD"/>
    <property type="match status" value="1"/>
</dbReference>
<dbReference type="InterPro" id="IPR020631">
    <property type="entry name" value="THF_DH/CycHdrlase_NAD-bd_dom"/>
</dbReference>
<dbReference type="SUPFAM" id="SSF53223">
    <property type="entry name" value="Aminoacid dehydrogenase-like, N-terminal domain"/>
    <property type="match status" value="1"/>
</dbReference>
<dbReference type="PRINTS" id="PR00085">
    <property type="entry name" value="THFDHDRGNASE"/>
</dbReference>
<keyword evidence="8 11" id="KW-0368">Histidine biosynthesis</keyword>
<accession>A0A410FW54</accession>
<dbReference type="EC" id="3.5.4.9" evidence="11"/>
<dbReference type="GO" id="GO:0035999">
    <property type="term" value="P:tetrahydrofolate interconversion"/>
    <property type="evidence" value="ECO:0007669"/>
    <property type="project" value="UniProtKB-UniRule"/>
</dbReference>
<evidence type="ECO:0000259" key="13">
    <source>
        <dbReference type="Pfam" id="PF02882"/>
    </source>
</evidence>
<feature type="domain" description="Tetrahydrofolate dehydrogenase/cyclohydrolase NAD(P)-binding" evidence="13">
    <location>
        <begin position="138"/>
        <end position="290"/>
    </location>
</feature>
<evidence type="ECO:0000256" key="9">
    <source>
        <dbReference type="ARBA" id="ARBA00023167"/>
    </source>
</evidence>
<dbReference type="GO" id="GO:0004488">
    <property type="term" value="F:methylenetetrahydrofolate dehydrogenase (NADP+) activity"/>
    <property type="evidence" value="ECO:0007669"/>
    <property type="project" value="UniProtKB-UniRule"/>
</dbReference>
<dbReference type="PROSITE" id="PS00767">
    <property type="entry name" value="THF_DHG_CYH_2"/>
    <property type="match status" value="1"/>
</dbReference>
<organism evidence="14 15">
    <name type="scientific">Bipolaricaulis sibiricus</name>
    <dbReference type="NCBI Taxonomy" id="2501609"/>
    <lineage>
        <taxon>Bacteria</taxon>
        <taxon>Candidatus Bipolaricaulota</taxon>
        <taxon>Candidatus Bipolaricaulia</taxon>
        <taxon>Candidatus Bipolaricaulales</taxon>
        <taxon>Candidatus Bipolaricaulaceae</taxon>
        <taxon>Candidatus Bipolaricaulis</taxon>
    </lineage>
</organism>
<reference evidence="15" key="1">
    <citation type="submission" date="2018-12" db="EMBL/GenBank/DDBJ databases">
        <title>Complete genome sequence of an uncultured bacterium of the candidate phylum Bipolaricaulota.</title>
        <authorList>
            <person name="Kadnikov V.V."/>
            <person name="Mardanov A.V."/>
            <person name="Beletsky A.V."/>
            <person name="Frank Y.A."/>
            <person name="Karnachuk O.V."/>
            <person name="Ravin N.V."/>
        </authorList>
    </citation>
    <scope>NUCLEOTIDE SEQUENCE [LARGE SCALE GENOMIC DNA]</scope>
</reference>
<gene>
    <name evidence="11" type="primary">folD</name>
    <name evidence="14" type="ORF">BIP78_1543</name>
</gene>
<dbReference type="PANTHER" id="PTHR48099:SF5">
    <property type="entry name" value="C-1-TETRAHYDROFOLATE SYNTHASE, CYTOPLASMIC"/>
    <property type="match status" value="1"/>
</dbReference>
<dbReference type="InterPro" id="IPR020867">
    <property type="entry name" value="THF_DH/CycHdrlase_CS"/>
</dbReference>
<evidence type="ECO:0000256" key="7">
    <source>
        <dbReference type="ARBA" id="ARBA00023002"/>
    </source>
</evidence>
<keyword evidence="3 11" id="KW-0554">One-carbon metabolism</keyword>
<dbReference type="GO" id="GO:0005829">
    <property type="term" value="C:cytosol"/>
    <property type="evidence" value="ECO:0007669"/>
    <property type="project" value="TreeGrafter"/>
</dbReference>
<dbReference type="KEGG" id="bih:BIP78_1543"/>
<evidence type="ECO:0000256" key="11">
    <source>
        <dbReference type="HAMAP-Rule" id="MF_01576"/>
    </source>
</evidence>
<dbReference type="InterPro" id="IPR046346">
    <property type="entry name" value="Aminoacid_DH-like_N_sf"/>
</dbReference>
<dbReference type="Gene3D" id="3.40.50.720">
    <property type="entry name" value="NAD(P)-binding Rossmann-like Domain"/>
    <property type="match status" value="1"/>
</dbReference>
<name>A0A410FW54_BIPS1</name>
<dbReference type="InterPro" id="IPR000672">
    <property type="entry name" value="THF_DH/CycHdrlase"/>
</dbReference>
<dbReference type="GO" id="GO:0000105">
    <property type="term" value="P:L-histidine biosynthetic process"/>
    <property type="evidence" value="ECO:0007669"/>
    <property type="project" value="UniProtKB-KW"/>
</dbReference>
<dbReference type="InterPro" id="IPR036291">
    <property type="entry name" value="NAD(P)-bd_dom_sf"/>
</dbReference>
<comment type="subunit">
    <text evidence="2 11">Homodimer.</text>
</comment>
<feature type="binding site" evidence="11">
    <location>
        <begin position="164"/>
        <end position="166"/>
    </location>
    <ligand>
        <name>NADP(+)</name>
        <dbReference type="ChEBI" id="CHEBI:58349"/>
    </ligand>
</feature>
<dbReference type="GO" id="GO:0004477">
    <property type="term" value="F:methenyltetrahydrofolate cyclohydrolase activity"/>
    <property type="evidence" value="ECO:0007669"/>
    <property type="project" value="UniProtKB-UniRule"/>
</dbReference>
<evidence type="ECO:0000256" key="6">
    <source>
        <dbReference type="ARBA" id="ARBA00022857"/>
    </source>
</evidence>
<comment type="catalytic activity">
    <reaction evidence="11">
        <text>(6R)-5,10-methenyltetrahydrofolate + H2O = (6R)-10-formyltetrahydrofolate + H(+)</text>
        <dbReference type="Rhea" id="RHEA:23700"/>
        <dbReference type="ChEBI" id="CHEBI:15377"/>
        <dbReference type="ChEBI" id="CHEBI:15378"/>
        <dbReference type="ChEBI" id="CHEBI:57455"/>
        <dbReference type="ChEBI" id="CHEBI:195366"/>
        <dbReference type="EC" id="3.5.4.9"/>
    </reaction>
</comment>
<evidence type="ECO:0000256" key="1">
    <source>
        <dbReference type="ARBA" id="ARBA00004777"/>
    </source>
</evidence>
<evidence type="ECO:0000256" key="3">
    <source>
        <dbReference type="ARBA" id="ARBA00022563"/>
    </source>
</evidence>
<comment type="catalytic activity">
    <reaction evidence="11">
        <text>(6R)-5,10-methylene-5,6,7,8-tetrahydrofolate + NADP(+) = (6R)-5,10-methenyltetrahydrofolate + NADPH</text>
        <dbReference type="Rhea" id="RHEA:22812"/>
        <dbReference type="ChEBI" id="CHEBI:15636"/>
        <dbReference type="ChEBI" id="CHEBI:57455"/>
        <dbReference type="ChEBI" id="CHEBI:57783"/>
        <dbReference type="ChEBI" id="CHEBI:58349"/>
        <dbReference type="EC" id="1.5.1.5"/>
    </reaction>
</comment>
<keyword evidence="4 11" id="KW-0658">Purine biosynthesis</keyword>
<keyword evidence="6 11" id="KW-0521">NADP</keyword>
<dbReference type="Pfam" id="PF02882">
    <property type="entry name" value="THF_DHG_CYH_C"/>
    <property type="match status" value="1"/>
</dbReference>
<dbReference type="GO" id="GO:0009086">
    <property type="term" value="P:methionine biosynthetic process"/>
    <property type="evidence" value="ECO:0007669"/>
    <property type="project" value="UniProtKB-KW"/>
</dbReference>
<dbReference type="CDD" id="cd01080">
    <property type="entry name" value="NAD_bind_m-THF_DH_Cyclohyd"/>
    <property type="match status" value="1"/>
</dbReference>
<keyword evidence="5 11" id="KW-0378">Hydrolase</keyword>
<keyword evidence="11" id="KW-0028">Amino-acid biosynthesis</keyword>
<protein>
    <recommendedName>
        <fullName evidence="11">Bifunctional protein FolD</fullName>
    </recommendedName>
    <domain>
        <recommendedName>
            <fullName evidence="11">Methylenetetrahydrofolate dehydrogenase</fullName>
            <ecNumber evidence="11">1.5.1.5</ecNumber>
        </recommendedName>
    </domain>
    <domain>
        <recommendedName>
            <fullName evidence="11">Methenyltetrahydrofolate cyclohydrolase</fullName>
            <ecNumber evidence="11">3.5.4.9</ecNumber>
        </recommendedName>
    </domain>
</protein>
<sequence length="295" mass="30831">MAELLRGEAMAAEIRSELQERIVGLAQRGVVPGLAIVRVGDDPASVSYVRQKDRAAAGLGLRCEVFVLPAEASEAELLSLLEQLNRDPAFHGIIVQLPLPPGLSPDRVCGAVHPAKDVDGLHPVNLGRLVRGDPYVVPCTPRAVQEILVRSGHPPAGKHVVIVGRSALVGRPLAILLSGKGPGGNATVTLCHSATPDLAAFTRQAEILVVAVGRPGTVTADMVRAGTVVIDVGVNRADNPSSPRGYRLVGDTDFAALRDKVRAITPVPGGVGPMTVTMLLQNTVVACEAQTQDAR</sequence>
<comment type="pathway">
    <text evidence="1 11">One-carbon metabolism; tetrahydrofolate interconversion.</text>
</comment>
<keyword evidence="7 11" id="KW-0560">Oxidoreductase</keyword>
<dbReference type="UniPathway" id="UPA00193"/>
<dbReference type="PANTHER" id="PTHR48099">
    <property type="entry name" value="C-1-TETRAHYDROFOLATE SYNTHASE, CYTOPLASMIC-RELATED"/>
    <property type="match status" value="1"/>
</dbReference>
<dbReference type="EMBL" id="CP034928">
    <property type="protein sequence ID" value="QAA77309.1"/>
    <property type="molecule type" value="Genomic_DNA"/>
</dbReference>
<dbReference type="Gene3D" id="3.40.50.10860">
    <property type="entry name" value="Leucine Dehydrogenase, chain A, domain 1"/>
    <property type="match status" value="1"/>
</dbReference>
<dbReference type="Proteomes" id="UP000287233">
    <property type="component" value="Chromosome"/>
</dbReference>
<proteinExistence type="inferred from homology"/>
<dbReference type="PROSITE" id="PS00766">
    <property type="entry name" value="THF_DHG_CYH_1"/>
    <property type="match status" value="1"/>
</dbReference>
<comment type="function">
    <text evidence="11">Catalyzes the oxidation of 5,10-methylenetetrahydrofolate to 5,10-methenyltetrahydrofolate and then the hydrolysis of 5,10-methenyltetrahydrofolate to 10-formyltetrahydrofolate.</text>
</comment>
<evidence type="ECO:0000256" key="5">
    <source>
        <dbReference type="ARBA" id="ARBA00022801"/>
    </source>
</evidence>
<dbReference type="HAMAP" id="MF_01576">
    <property type="entry name" value="THF_DHG_CYH"/>
    <property type="match status" value="1"/>
</dbReference>
<feature type="binding site" evidence="11">
    <location>
        <position position="234"/>
    </location>
    <ligand>
        <name>NADP(+)</name>
        <dbReference type="ChEBI" id="CHEBI:58349"/>
    </ligand>
</feature>
<evidence type="ECO:0000313" key="15">
    <source>
        <dbReference type="Proteomes" id="UP000287233"/>
    </source>
</evidence>
<dbReference type="InterPro" id="IPR020630">
    <property type="entry name" value="THF_DH/CycHdrlase_cat_dom"/>
</dbReference>
<dbReference type="AlphaFoldDB" id="A0A410FW54"/>
<comment type="caution">
    <text evidence="11">Lacks conserved residue(s) required for the propagation of feature annotation.</text>
</comment>
<keyword evidence="10 11" id="KW-0511">Multifunctional enzyme</keyword>
<evidence type="ECO:0000256" key="4">
    <source>
        <dbReference type="ARBA" id="ARBA00022755"/>
    </source>
</evidence>
<comment type="similarity">
    <text evidence="11">Belongs to the tetrahydrofolate dehydrogenase/cyclohydrolase family.</text>
</comment>
<evidence type="ECO:0000256" key="10">
    <source>
        <dbReference type="ARBA" id="ARBA00023268"/>
    </source>
</evidence>
<evidence type="ECO:0000313" key="14">
    <source>
        <dbReference type="EMBL" id="QAA77309.1"/>
    </source>
</evidence>
<dbReference type="FunFam" id="3.40.50.10860:FF:000005">
    <property type="entry name" value="C-1-tetrahydrofolate synthase, cytoplasmic, putative"/>
    <property type="match status" value="1"/>
</dbReference>
<dbReference type="SUPFAM" id="SSF51735">
    <property type="entry name" value="NAD(P)-binding Rossmann-fold domains"/>
    <property type="match status" value="1"/>
</dbReference>
<evidence type="ECO:0000259" key="12">
    <source>
        <dbReference type="Pfam" id="PF00763"/>
    </source>
</evidence>
<evidence type="ECO:0000256" key="8">
    <source>
        <dbReference type="ARBA" id="ARBA00023102"/>
    </source>
</evidence>